<protein>
    <recommendedName>
        <fullName evidence="3">SHOCT domain-containing protein</fullName>
    </recommendedName>
</protein>
<gene>
    <name evidence="1" type="ORF">JETT_0069</name>
</gene>
<accession>A0A533QFR6</accession>
<dbReference type="AlphaFoldDB" id="A0A533QFR6"/>
<dbReference type="EMBL" id="SULG01000001">
    <property type="protein sequence ID" value="TLD43638.1"/>
    <property type="molecule type" value="Genomic_DNA"/>
</dbReference>
<proteinExistence type="predicted"/>
<evidence type="ECO:0008006" key="3">
    <source>
        <dbReference type="Google" id="ProtNLM"/>
    </source>
</evidence>
<evidence type="ECO:0000313" key="2">
    <source>
        <dbReference type="Proteomes" id="UP000319783"/>
    </source>
</evidence>
<evidence type="ECO:0000313" key="1">
    <source>
        <dbReference type="EMBL" id="TLD43638.1"/>
    </source>
</evidence>
<sequence length="60" mass="6590">MPVAFILSAVGGGGTEIKQTTTNSSLGQELQDLDAAYQKKIITEKEYKNAKEKLLKKYAK</sequence>
<reference evidence="1 2" key="1">
    <citation type="submission" date="2019-04" db="EMBL/GenBank/DDBJ databases">
        <title>Genome of a novel bacterium Candidatus Jettenia ecosi reconstructed from metagenome of an anammox bioreactor.</title>
        <authorList>
            <person name="Mardanov A.V."/>
            <person name="Beletsky A.V."/>
            <person name="Ravin N.V."/>
            <person name="Botchkova E.A."/>
            <person name="Litti Y.V."/>
            <person name="Nozhevnikova A.N."/>
        </authorList>
    </citation>
    <scope>NUCLEOTIDE SEQUENCE [LARGE SCALE GENOMIC DNA]</scope>
    <source>
        <strain evidence="1">J2</strain>
    </source>
</reference>
<dbReference type="Proteomes" id="UP000319783">
    <property type="component" value="Unassembled WGS sequence"/>
</dbReference>
<name>A0A533QFR6_9BACT</name>
<comment type="caution">
    <text evidence="1">The sequence shown here is derived from an EMBL/GenBank/DDBJ whole genome shotgun (WGS) entry which is preliminary data.</text>
</comment>
<organism evidence="1 2">
    <name type="scientific">Candidatus Jettenia ecosi</name>
    <dbReference type="NCBI Taxonomy" id="2494326"/>
    <lineage>
        <taxon>Bacteria</taxon>
        <taxon>Pseudomonadati</taxon>
        <taxon>Planctomycetota</taxon>
        <taxon>Candidatus Brocadiia</taxon>
        <taxon>Candidatus Brocadiales</taxon>
        <taxon>Candidatus Brocadiaceae</taxon>
        <taxon>Candidatus Jettenia</taxon>
    </lineage>
</organism>